<evidence type="ECO:0000313" key="3">
    <source>
        <dbReference type="Proteomes" id="UP000431826"/>
    </source>
</evidence>
<name>A0A640UJH3_9ACTN</name>
<dbReference type="InterPro" id="IPR011010">
    <property type="entry name" value="DNA_brk_join_enz"/>
</dbReference>
<evidence type="ECO:0000313" key="2">
    <source>
        <dbReference type="EMBL" id="GFE35690.1"/>
    </source>
</evidence>
<dbReference type="Proteomes" id="UP000431826">
    <property type="component" value="Unassembled WGS sequence"/>
</dbReference>
<sequence>MLAEHRRTSDPLALPDHHVTERIAKGWSKHDPLVGISLDLLARRAGFSFFSPRWLPALRGPLEETLASVGAEREFGRNAVAVTVATGDTTVPWTSPLHRQQAVALVGIVRTAAVIVLAAASGMRSSELMELEVGCRRSEEPAPGLIRYRLVSKVIKGQGLGGVVDEWVVIEPAYRAAELIECLHPAPVEGATLLGRFAFDVRYRWFRNWVNSEAGVRLGLAPIPDGLVNLRRLRRTLALEMAYRPGGVLATKIHLKHIVVATTEGYSSRPGGAQAELLAEVNKLEGDRNLDWSWPSSETTSRASSRPGREPGA</sequence>
<reference evidence="2 3" key="1">
    <citation type="submission" date="2019-12" db="EMBL/GenBank/DDBJ databases">
        <title>Whole genome shotgun sequence of Streptomyces tubercidicus NBRC 13090.</title>
        <authorList>
            <person name="Ichikawa N."/>
            <person name="Kimura A."/>
            <person name="Kitahashi Y."/>
            <person name="Komaki H."/>
            <person name="Tamura T."/>
        </authorList>
    </citation>
    <scope>NUCLEOTIDE SEQUENCE [LARGE SCALE GENOMIC DNA]</scope>
    <source>
        <strain evidence="2 3">NBRC 13090</strain>
    </source>
</reference>
<accession>A0A640UJH3</accession>
<organism evidence="2 3">
    <name type="scientific">Streptomyces tubercidicus</name>
    <dbReference type="NCBI Taxonomy" id="47759"/>
    <lineage>
        <taxon>Bacteria</taxon>
        <taxon>Bacillati</taxon>
        <taxon>Actinomycetota</taxon>
        <taxon>Actinomycetes</taxon>
        <taxon>Kitasatosporales</taxon>
        <taxon>Streptomycetaceae</taxon>
        <taxon>Streptomyces</taxon>
    </lineage>
</organism>
<gene>
    <name evidence="2" type="ORF">Stube_03630</name>
</gene>
<keyword evidence="3" id="KW-1185">Reference proteome</keyword>
<feature type="compositionally biased region" description="Polar residues" evidence="1">
    <location>
        <begin position="294"/>
        <end position="304"/>
    </location>
</feature>
<comment type="caution">
    <text evidence="2">The sequence shown here is derived from an EMBL/GenBank/DDBJ whole genome shotgun (WGS) entry which is preliminary data.</text>
</comment>
<dbReference type="GO" id="GO:0003677">
    <property type="term" value="F:DNA binding"/>
    <property type="evidence" value="ECO:0007669"/>
    <property type="project" value="InterPro"/>
</dbReference>
<dbReference type="AlphaFoldDB" id="A0A640UJH3"/>
<protein>
    <recommendedName>
        <fullName evidence="4">Tyr recombinase domain-containing protein</fullName>
    </recommendedName>
</protein>
<evidence type="ECO:0000256" key="1">
    <source>
        <dbReference type="SAM" id="MobiDB-lite"/>
    </source>
</evidence>
<feature type="region of interest" description="Disordered" evidence="1">
    <location>
        <begin position="288"/>
        <end position="313"/>
    </location>
</feature>
<proteinExistence type="predicted"/>
<evidence type="ECO:0008006" key="4">
    <source>
        <dbReference type="Google" id="ProtNLM"/>
    </source>
</evidence>
<dbReference type="EMBL" id="BLIR01000001">
    <property type="protein sequence ID" value="GFE35690.1"/>
    <property type="molecule type" value="Genomic_DNA"/>
</dbReference>
<dbReference type="SUPFAM" id="SSF56349">
    <property type="entry name" value="DNA breaking-rejoining enzymes"/>
    <property type="match status" value="1"/>
</dbReference>